<dbReference type="AlphaFoldDB" id="A0AAW2G9H7"/>
<proteinExistence type="predicted"/>
<name>A0AAW2G9H7_9HYME</name>
<dbReference type="EMBL" id="JADYXP020000005">
    <property type="protein sequence ID" value="KAL0124869.1"/>
    <property type="molecule type" value="Genomic_DNA"/>
</dbReference>
<organism evidence="1 2">
    <name type="scientific">Cardiocondyla obscurior</name>
    <dbReference type="NCBI Taxonomy" id="286306"/>
    <lineage>
        <taxon>Eukaryota</taxon>
        <taxon>Metazoa</taxon>
        <taxon>Ecdysozoa</taxon>
        <taxon>Arthropoda</taxon>
        <taxon>Hexapoda</taxon>
        <taxon>Insecta</taxon>
        <taxon>Pterygota</taxon>
        <taxon>Neoptera</taxon>
        <taxon>Endopterygota</taxon>
        <taxon>Hymenoptera</taxon>
        <taxon>Apocrita</taxon>
        <taxon>Aculeata</taxon>
        <taxon>Formicoidea</taxon>
        <taxon>Formicidae</taxon>
        <taxon>Myrmicinae</taxon>
        <taxon>Cardiocondyla</taxon>
    </lineage>
</organism>
<comment type="caution">
    <text evidence="1">The sequence shown here is derived from an EMBL/GenBank/DDBJ whole genome shotgun (WGS) entry which is preliminary data.</text>
</comment>
<accession>A0AAW2G9H7</accession>
<evidence type="ECO:0000313" key="2">
    <source>
        <dbReference type="Proteomes" id="UP001430953"/>
    </source>
</evidence>
<evidence type="ECO:0000313" key="1">
    <source>
        <dbReference type="EMBL" id="KAL0124869.1"/>
    </source>
</evidence>
<reference evidence="1 2" key="1">
    <citation type="submission" date="2023-03" db="EMBL/GenBank/DDBJ databases">
        <title>High recombination rates correlate with genetic variation in Cardiocondyla obscurior ants.</title>
        <authorList>
            <person name="Errbii M."/>
        </authorList>
    </citation>
    <scope>NUCLEOTIDE SEQUENCE [LARGE SCALE GENOMIC DNA]</scope>
    <source>
        <strain evidence="1">Alpha-2009</strain>
        <tissue evidence="1">Whole body</tissue>
    </source>
</reference>
<sequence length="74" mass="8624">MIDKEKPSLSLPRSRSLPRAYPWKSARRIKKPRKRIDSRGRFLECITRIEEAAGDGRGRGFCTHRGRRGVFARK</sequence>
<dbReference type="Proteomes" id="UP001430953">
    <property type="component" value="Unassembled WGS sequence"/>
</dbReference>
<keyword evidence="2" id="KW-1185">Reference proteome</keyword>
<gene>
    <name evidence="1" type="ORF">PUN28_006615</name>
</gene>
<protein>
    <submittedName>
        <fullName evidence="1">Uncharacterized protein</fullName>
    </submittedName>
</protein>